<reference evidence="3" key="1">
    <citation type="submission" date="2016-04" db="EMBL/GenBank/DDBJ databases">
        <title>Comparative genomics of biotechnologically important yeasts.</title>
        <authorList>
            <consortium name="DOE Joint Genome Institute"/>
            <person name="Riley R."/>
            <person name="Haridas S."/>
            <person name="Wolfe K.H."/>
            <person name="Lopes M.R."/>
            <person name="Hittinger C.T."/>
            <person name="Goker M."/>
            <person name="Salamov A."/>
            <person name="Wisecaver J."/>
            <person name="Long T.M."/>
            <person name="Aerts A.L."/>
            <person name="Barry K."/>
            <person name="Choi C."/>
            <person name="Clum A."/>
            <person name="Coughlan A.Y."/>
            <person name="Deshpande S."/>
            <person name="Douglass A.P."/>
            <person name="Hanson S.J."/>
            <person name="Klenk H.-P."/>
            <person name="Labutti K."/>
            <person name="Lapidus A."/>
            <person name="Lindquist E."/>
            <person name="Lipzen A."/>
            <person name="Meier-Kolthoff J.P."/>
            <person name="Ohm R.A."/>
            <person name="Otillar R.P."/>
            <person name="Pangilinan J."/>
            <person name="Peng Y."/>
            <person name="Rokas A."/>
            <person name="Rosa C.A."/>
            <person name="Scheuner C."/>
            <person name="Sibirny A.A."/>
            <person name="Slot J.C."/>
            <person name="Stielow J.B."/>
            <person name="Sun H."/>
            <person name="Kurtzman C.P."/>
            <person name="Blackwell M."/>
            <person name="Grigoriev I.V."/>
            <person name="Jeffries T.W."/>
        </authorList>
    </citation>
    <scope>NUCLEOTIDE SEQUENCE [LARGE SCALE GENOMIC DNA]</scope>
    <source>
        <strain evidence="3">NRRL YB-2248</strain>
    </source>
</reference>
<protein>
    <submittedName>
        <fullName evidence="2">Uncharacterized protein</fullName>
    </submittedName>
</protein>
<evidence type="ECO:0000313" key="3">
    <source>
        <dbReference type="Proteomes" id="UP000094801"/>
    </source>
</evidence>
<organism evidence="2 3">
    <name type="scientific">[Candida] arabinofermentans NRRL YB-2248</name>
    <dbReference type="NCBI Taxonomy" id="983967"/>
    <lineage>
        <taxon>Eukaryota</taxon>
        <taxon>Fungi</taxon>
        <taxon>Dikarya</taxon>
        <taxon>Ascomycota</taxon>
        <taxon>Saccharomycotina</taxon>
        <taxon>Pichiomycetes</taxon>
        <taxon>Pichiales</taxon>
        <taxon>Pichiaceae</taxon>
        <taxon>Ogataea</taxon>
        <taxon>Ogataea/Candida clade</taxon>
    </lineage>
</organism>
<sequence>MAPRKKKTIPIYRDQDIQTDVKGAKKSKVKALALKENNKKVLLQNLQKAFNTKKYQAKHPSQSQTSDLPNSNKENIAKKPSLFDLTEENSSCPEIIGQTLLETLPGIATPPKAVYTPESTLKEENLSITSTPNIIREAEAEAEANKKIESKRVYSWGKQDNYEVLSFEDFLEKFQKKNKTFAKRVNFHEGPKQNNEKLSQQSKITTELTEAENVFVEETKKSLKLGTPLEELPDKSSTEKRKSKNKLKHSKTRRKRIKIKQSSNLLNYNPSEYPLTKYLNKQQHKNYKLWKRVDFENYLTQKVTQRHDESLLLKN</sequence>
<gene>
    <name evidence="2" type="ORF">CANARDRAFT_23791</name>
</gene>
<evidence type="ECO:0000313" key="2">
    <source>
        <dbReference type="EMBL" id="ODV84798.1"/>
    </source>
</evidence>
<feature type="compositionally biased region" description="Basic residues" evidence="1">
    <location>
        <begin position="241"/>
        <end position="255"/>
    </location>
</feature>
<feature type="region of interest" description="Disordered" evidence="1">
    <location>
        <begin position="52"/>
        <end position="80"/>
    </location>
</feature>
<proteinExistence type="predicted"/>
<dbReference type="Proteomes" id="UP000094801">
    <property type="component" value="Unassembled WGS sequence"/>
</dbReference>
<dbReference type="AlphaFoldDB" id="A0A1E4SZ86"/>
<keyword evidence="3" id="KW-1185">Reference proteome</keyword>
<feature type="compositionally biased region" description="Polar residues" evidence="1">
    <location>
        <begin position="52"/>
        <end position="74"/>
    </location>
</feature>
<accession>A0A1E4SZ86</accession>
<feature type="region of interest" description="Disordered" evidence="1">
    <location>
        <begin position="226"/>
        <end position="255"/>
    </location>
</feature>
<dbReference type="EMBL" id="KV453855">
    <property type="protein sequence ID" value="ODV84798.1"/>
    <property type="molecule type" value="Genomic_DNA"/>
</dbReference>
<evidence type="ECO:0000256" key="1">
    <source>
        <dbReference type="SAM" id="MobiDB-lite"/>
    </source>
</evidence>
<name>A0A1E4SZ86_9ASCO</name>